<evidence type="ECO:0000313" key="2">
    <source>
        <dbReference type="Proteomes" id="UP000272025"/>
    </source>
</evidence>
<keyword evidence="2" id="KW-1185">Reference proteome</keyword>
<accession>A0A3N2QAL2</accession>
<dbReference type="OrthoDB" id="184880at2759"/>
<organism evidence="1 2">
    <name type="scientific">Sodiomyces alkalinus (strain CBS 110278 / VKM F-3762 / F11)</name>
    <name type="common">Alkaliphilic filamentous fungus</name>
    <dbReference type="NCBI Taxonomy" id="1314773"/>
    <lineage>
        <taxon>Eukaryota</taxon>
        <taxon>Fungi</taxon>
        <taxon>Dikarya</taxon>
        <taxon>Ascomycota</taxon>
        <taxon>Pezizomycotina</taxon>
        <taxon>Sordariomycetes</taxon>
        <taxon>Hypocreomycetidae</taxon>
        <taxon>Glomerellales</taxon>
        <taxon>Plectosphaerellaceae</taxon>
        <taxon>Sodiomyces</taxon>
    </lineage>
</organism>
<gene>
    <name evidence="1" type="ORF">SODALDRAFT_356016</name>
</gene>
<name>A0A3N2QAL2_SODAK</name>
<proteinExistence type="predicted"/>
<dbReference type="GeneID" id="39582355"/>
<dbReference type="AlphaFoldDB" id="A0A3N2QAL2"/>
<evidence type="ECO:0000313" key="1">
    <source>
        <dbReference type="EMBL" id="ROT43790.1"/>
    </source>
</evidence>
<dbReference type="EMBL" id="ML119051">
    <property type="protein sequence ID" value="ROT43790.1"/>
    <property type="molecule type" value="Genomic_DNA"/>
</dbReference>
<dbReference type="RefSeq" id="XP_028471596.1">
    <property type="nucleotide sequence ID" value="XM_028613877.1"/>
</dbReference>
<protein>
    <submittedName>
        <fullName evidence="1">Uncharacterized protein</fullName>
    </submittedName>
</protein>
<sequence length="216" mass="26208">MPTTGLLQTSIWATMIRSPFVGLLEISKCRFWDVRLDFVVGCRGSWGHRRSRSPTYTNHTDKPRPRMPRICTTPKKPVISRFSFFIVLMTWLCEETYLQQAVQRIAHMQFYQPSTRRDQTFPTTQYVCRFRLPHQQRLRECRKAYMLPHNRREIERMRNQHEWECGFLSINIQALDIEYDVYCQMDKETMLDRFESDMEKYRTAVRHFIIWAQRPE</sequence>
<reference evidence="1 2" key="1">
    <citation type="journal article" date="2018" name="Mol. Ecol.">
        <title>The obligate alkalophilic soda-lake fungus Sodiomyces alkalinus has shifted to a protein diet.</title>
        <authorList>
            <person name="Grum-Grzhimaylo A.A."/>
            <person name="Falkoski D.L."/>
            <person name="van den Heuvel J."/>
            <person name="Valero-Jimenez C.A."/>
            <person name="Min B."/>
            <person name="Choi I.G."/>
            <person name="Lipzen A."/>
            <person name="Daum C.G."/>
            <person name="Aanen D.K."/>
            <person name="Tsang A."/>
            <person name="Henrissat B."/>
            <person name="Bilanenko E.N."/>
            <person name="de Vries R.P."/>
            <person name="van Kan J.A.L."/>
            <person name="Grigoriev I.V."/>
            <person name="Debets A.J.M."/>
        </authorList>
    </citation>
    <scope>NUCLEOTIDE SEQUENCE [LARGE SCALE GENOMIC DNA]</scope>
    <source>
        <strain evidence="1 2">F11</strain>
    </source>
</reference>
<dbReference type="Proteomes" id="UP000272025">
    <property type="component" value="Unassembled WGS sequence"/>
</dbReference>